<dbReference type="Gene3D" id="3.40.710.10">
    <property type="entry name" value="DD-peptidase/beta-lactamase superfamily"/>
    <property type="match status" value="1"/>
</dbReference>
<accession>A0A1G9B1P1</accession>
<evidence type="ECO:0000259" key="1">
    <source>
        <dbReference type="Pfam" id="PF13354"/>
    </source>
</evidence>
<name>A0A1G9B1P1_9BACL</name>
<proteinExistence type="predicted"/>
<dbReference type="InterPro" id="IPR045155">
    <property type="entry name" value="Beta-lactam_cat"/>
</dbReference>
<sequence>MIEEVIEQLVSQQSTKNISYVIEHEDEVIQYQENKIYRSASVIKIPLCLAALKKAHEAGRNDLMIVKDKVDGSGVLYSLNDVEVLPVRDVVVLAMIVSDNTASNMLMDYVGFDKLAEWFKEWGINDSALERHFMDMSGDTSKMYNIATAKDMMTALNLVYEENDFLPQEVREDMQKHMRDSQFNDRVGGALNDGGDEDHITVSNKTGTINNLEHDIGVFQSKDKTVKFSVLSSEWNSNLEARHFLNDLGKVLLSYFE</sequence>
<gene>
    <name evidence="2" type="ORF">SAMN05216216_10280</name>
</gene>
<dbReference type="InterPro" id="IPR012338">
    <property type="entry name" value="Beta-lactam/transpept-like"/>
</dbReference>
<dbReference type="EMBL" id="FNFY01000002">
    <property type="protein sequence ID" value="SDK33368.1"/>
    <property type="molecule type" value="Genomic_DNA"/>
</dbReference>
<organism evidence="2 3">
    <name type="scientific">Lacicoccus qingdaonensis</name>
    <dbReference type="NCBI Taxonomy" id="576118"/>
    <lineage>
        <taxon>Bacteria</taxon>
        <taxon>Bacillati</taxon>
        <taxon>Bacillota</taxon>
        <taxon>Bacilli</taxon>
        <taxon>Bacillales</taxon>
        <taxon>Salinicoccaceae</taxon>
        <taxon>Lacicoccus</taxon>
    </lineage>
</organism>
<keyword evidence="3" id="KW-1185">Reference proteome</keyword>
<reference evidence="3" key="1">
    <citation type="submission" date="2016-10" db="EMBL/GenBank/DDBJ databases">
        <authorList>
            <person name="Varghese N."/>
            <person name="Submissions S."/>
        </authorList>
    </citation>
    <scope>NUCLEOTIDE SEQUENCE [LARGE SCALE GENOMIC DNA]</scope>
    <source>
        <strain evidence="3">CGMCC 1.8895</strain>
    </source>
</reference>
<dbReference type="GO" id="GO:0030655">
    <property type="term" value="P:beta-lactam antibiotic catabolic process"/>
    <property type="evidence" value="ECO:0007669"/>
    <property type="project" value="InterPro"/>
</dbReference>
<dbReference type="AlphaFoldDB" id="A0A1G9B1P1"/>
<protein>
    <submittedName>
        <fullName evidence="2">Beta-lactamase class A</fullName>
    </submittedName>
</protein>
<feature type="domain" description="Beta-lactamase class A catalytic" evidence="1">
    <location>
        <begin position="25"/>
        <end position="230"/>
    </location>
</feature>
<dbReference type="GO" id="GO:0046677">
    <property type="term" value="P:response to antibiotic"/>
    <property type="evidence" value="ECO:0007669"/>
    <property type="project" value="InterPro"/>
</dbReference>
<dbReference type="SUPFAM" id="SSF56601">
    <property type="entry name" value="beta-lactamase/transpeptidase-like"/>
    <property type="match status" value="1"/>
</dbReference>
<evidence type="ECO:0000313" key="3">
    <source>
        <dbReference type="Proteomes" id="UP000199008"/>
    </source>
</evidence>
<dbReference type="GO" id="GO:0008800">
    <property type="term" value="F:beta-lactamase activity"/>
    <property type="evidence" value="ECO:0007669"/>
    <property type="project" value="InterPro"/>
</dbReference>
<evidence type="ECO:0000313" key="2">
    <source>
        <dbReference type="EMBL" id="SDK33368.1"/>
    </source>
</evidence>
<dbReference type="InterPro" id="IPR000871">
    <property type="entry name" value="Beta-lactam_class-A"/>
</dbReference>
<dbReference type="Proteomes" id="UP000199008">
    <property type="component" value="Unassembled WGS sequence"/>
</dbReference>
<dbReference type="Pfam" id="PF13354">
    <property type="entry name" value="Beta-lactamase2"/>
    <property type="match status" value="1"/>
</dbReference>
<dbReference type="PANTHER" id="PTHR35333">
    <property type="entry name" value="BETA-LACTAMASE"/>
    <property type="match status" value="1"/>
</dbReference>
<dbReference type="PANTHER" id="PTHR35333:SF3">
    <property type="entry name" value="BETA-LACTAMASE-TYPE TRANSPEPTIDASE FOLD CONTAINING PROTEIN"/>
    <property type="match status" value="1"/>
</dbReference>
<dbReference type="RefSeq" id="WP_092984118.1">
    <property type="nucleotide sequence ID" value="NZ_FNFY01000002.1"/>
</dbReference>
<dbReference type="STRING" id="576118.SAMN05216216_10280"/>
<dbReference type="OrthoDB" id="9775096at2"/>